<dbReference type="EMBL" id="CP039288">
    <property type="protein sequence ID" value="QCC03021.1"/>
    <property type="molecule type" value="Genomic_DNA"/>
</dbReference>
<dbReference type="eggNOG" id="COG0657">
    <property type="taxonomic scope" value="Bacteria"/>
</dbReference>
<feature type="domain" description="Alpha/beta hydrolase fold-3" evidence="2">
    <location>
        <begin position="69"/>
        <end position="265"/>
    </location>
</feature>
<keyword evidence="1 3" id="KW-0378">Hydrolase</keyword>
<reference evidence="4 6" key="2">
    <citation type="submission" date="2019-04" db="EMBL/GenBank/DDBJ databases">
        <title>Long-read de novo sequencing of Cupriavidus necator H16.</title>
        <authorList>
            <person name="Little G.T."/>
            <person name="Ehsaan M."/>
            <person name="Arenas-Lopez C."/>
            <person name="Jawed K."/>
            <person name="Winzer K."/>
            <person name="Kovacs K."/>
            <person name="Malys N."/>
            <person name="Minton N.P."/>
        </authorList>
    </citation>
    <scope>NUCLEOTIDE SEQUENCE [LARGE SCALE GENOMIC DNA]</scope>
    <source>
        <strain evidence="4 6">H16</strain>
    </source>
</reference>
<evidence type="ECO:0000313" key="5">
    <source>
        <dbReference type="Proteomes" id="UP000008210"/>
    </source>
</evidence>
<gene>
    <name evidence="3" type="ordered locus">H16_B0287</name>
    <name evidence="4" type="ORF">E6A55_20555</name>
</gene>
<sequence length="292" mass="31817">MSDQFATEPEPSQPPLSSAAAVAYERTVLDWAEHLPESVVAVRNLTYGTDQRQRFDVFTARGLRDAPVLIFWHGGGWTNGYKEYASFLAPMVISLGMVLVAPTYRLAPAHRLPAAFDDAALLLGSVQKSIATWGGSPSHLYLSGHSAGGGIAAMAAMRKPQLRAVGIDQQAIRGCLPISGIMNLHHPNPAPGSLEERVYTALLDSQELDAAMSPLTWSAGNTVPMVLSYGEHDSERVIRSNLTLYAMLRMQPAPVDCYMHAGEDHFRTHTALSDPSHPWYARLAQLVKETSQ</sequence>
<dbReference type="Gene3D" id="3.40.50.1820">
    <property type="entry name" value="alpha/beta hydrolase"/>
    <property type="match status" value="1"/>
</dbReference>
<dbReference type="KEGG" id="reh:H16_B0287"/>
<dbReference type="PANTHER" id="PTHR48081:SF33">
    <property type="entry name" value="KYNURENINE FORMAMIDASE"/>
    <property type="match status" value="1"/>
</dbReference>
<proteinExistence type="predicted"/>
<dbReference type="PANTHER" id="PTHR48081">
    <property type="entry name" value="AB HYDROLASE SUPERFAMILY PROTEIN C4A8.06C"/>
    <property type="match status" value="1"/>
</dbReference>
<dbReference type="Proteomes" id="UP000296079">
    <property type="component" value="Chromosome 2"/>
</dbReference>
<accession>Q0K4I6</accession>
<dbReference type="GO" id="GO:0016787">
    <property type="term" value="F:hydrolase activity"/>
    <property type="evidence" value="ECO:0007669"/>
    <property type="project" value="UniProtKB-KW"/>
</dbReference>
<evidence type="ECO:0000313" key="3">
    <source>
        <dbReference type="EMBL" id="CAJ95088.1"/>
    </source>
</evidence>
<dbReference type="Proteomes" id="UP000008210">
    <property type="component" value="Chromosome 2"/>
</dbReference>
<evidence type="ECO:0000259" key="2">
    <source>
        <dbReference type="Pfam" id="PF07859"/>
    </source>
</evidence>
<dbReference type="InterPro" id="IPR029058">
    <property type="entry name" value="AB_hydrolase_fold"/>
</dbReference>
<dbReference type="AlphaFoldDB" id="Q0K4I6"/>
<dbReference type="InterPro" id="IPR050300">
    <property type="entry name" value="GDXG_lipolytic_enzyme"/>
</dbReference>
<dbReference type="EC" id="3.1.1.-" evidence="3"/>
<dbReference type="EMBL" id="AM260480">
    <property type="protein sequence ID" value="CAJ95088.1"/>
    <property type="molecule type" value="Genomic_DNA"/>
</dbReference>
<protein>
    <submittedName>
        <fullName evidence="4">Alpha/beta hydrolase</fullName>
    </submittedName>
    <submittedName>
        <fullName evidence="3">Putative carboxylesterase</fullName>
        <ecNumber evidence="3">3.1.1.-</ecNumber>
    </submittedName>
</protein>
<dbReference type="STRING" id="381666.H16_B0287"/>
<dbReference type="Pfam" id="PF07859">
    <property type="entry name" value="Abhydrolase_3"/>
    <property type="match status" value="1"/>
</dbReference>
<evidence type="ECO:0000313" key="6">
    <source>
        <dbReference type="Proteomes" id="UP000296079"/>
    </source>
</evidence>
<organism evidence="3 5">
    <name type="scientific">Cupriavidus necator (strain ATCC 17699 / DSM 428 / KCTC 22496 / NCIMB 10442 / H16 / Stanier 337)</name>
    <name type="common">Ralstonia eutropha</name>
    <dbReference type="NCBI Taxonomy" id="381666"/>
    <lineage>
        <taxon>Bacteria</taxon>
        <taxon>Pseudomonadati</taxon>
        <taxon>Pseudomonadota</taxon>
        <taxon>Betaproteobacteria</taxon>
        <taxon>Burkholderiales</taxon>
        <taxon>Burkholderiaceae</taxon>
        <taxon>Cupriavidus</taxon>
    </lineage>
</organism>
<dbReference type="RefSeq" id="WP_011616466.1">
    <property type="nucleotide sequence ID" value="NC_008314.1"/>
</dbReference>
<dbReference type="HOGENOM" id="CLU_012494_4_1_4"/>
<reference evidence="3 5" key="1">
    <citation type="journal article" date="2006" name="Nat. Biotechnol.">
        <title>Genome sequence of the bioplastic-producing 'Knallgas' bacterium Ralstonia eutropha H16.</title>
        <authorList>
            <person name="Pohlmann A."/>
            <person name="Fricke W.F."/>
            <person name="Reinecke F."/>
            <person name="Kusian B."/>
            <person name="Liesegang H."/>
            <person name="Cramm R."/>
            <person name="Eitinger T."/>
            <person name="Ewering C."/>
            <person name="Potter M."/>
            <person name="Schwartz E."/>
            <person name="Strittmatter A."/>
            <person name="Voss I."/>
            <person name="Gottschalk G."/>
            <person name="Steinbuechel A."/>
            <person name="Friedrich B."/>
            <person name="Bowien B."/>
        </authorList>
    </citation>
    <scope>NUCLEOTIDE SEQUENCE [LARGE SCALE GENOMIC DNA]</scope>
    <source>
        <strain evidence="5">ATCC 17699 / DSM 428 / KCTC 22496 / NCIMB 10442 / H16 / Stanier 337</strain>
        <strain evidence="3">H16</strain>
    </source>
</reference>
<dbReference type="InterPro" id="IPR013094">
    <property type="entry name" value="AB_hydrolase_3"/>
</dbReference>
<name>Q0K4I6_CUPNH</name>
<evidence type="ECO:0000256" key="1">
    <source>
        <dbReference type="ARBA" id="ARBA00022801"/>
    </source>
</evidence>
<evidence type="ECO:0000313" key="4">
    <source>
        <dbReference type="EMBL" id="QCC03021.1"/>
    </source>
</evidence>
<dbReference type="OrthoDB" id="9771666at2"/>
<keyword evidence="5" id="KW-1185">Reference proteome</keyword>
<dbReference type="SUPFAM" id="SSF53474">
    <property type="entry name" value="alpha/beta-Hydrolases"/>
    <property type="match status" value="1"/>
</dbReference>